<dbReference type="SUPFAM" id="SSF55008">
    <property type="entry name" value="HMA, heavy metal-associated domain"/>
    <property type="match status" value="1"/>
</dbReference>
<dbReference type="InterPro" id="IPR036163">
    <property type="entry name" value="HMA_dom_sf"/>
</dbReference>
<dbReference type="CDD" id="cd00371">
    <property type="entry name" value="HMA"/>
    <property type="match status" value="1"/>
</dbReference>
<dbReference type="EMBL" id="CP001801">
    <property type="protein sequence ID" value="ACX95768.1"/>
    <property type="molecule type" value="Genomic_DNA"/>
</dbReference>
<evidence type="ECO:0000313" key="3">
    <source>
        <dbReference type="EMBL" id="ACX95768.1"/>
    </source>
</evidence>
<dbReference type="InterPro" id="IPR017969">
    <property type="entry name" value="Heavy-metal-associated_CS"/>
</dbReference>
<dbReference type="PROSITE" id="PS01047">
    <property type="entry name" value="HMA_1"/>
    <property type="match status" value="1"/>
</dbReference>
<proteinExistence type="predicted"/>
<organism evidence="3 4">
    <name type="scientific">Halothiobacillus neapolitanus (strain ATCC 23641 / DSM 15147 / CIP 104769 / NCIMB 8539 / c2)</name>
    <name type="common">Thiobacillus neapolitanus</name>
    <dbReference type="NCBI Taxonomy" id="555778"/>
    <lineage>
        <taxon>Bacteria</taxon>
        <taxon>Pseudomonadati</taxon>
        <taxon>Pseudomonadota</taxon>
        <taxon>Gammaproteobacteria</taxon>
        <taxon>Chromatiales</taxon>
        <taxon>Halothiobacillaceae</taxon>
        <taxon>Halothiobacillus</taxon>
    </lineage>
</organism>
<dbReference type="InterPro" id="IPR006121">
    <property type="entry name" value="HMA_dom"/>
</dbReference>
<name>D0KZ95_HALNC</name>
<protein>
    <submittedName>
        <fullName evidence="3">Heavy metal transport/detoxification protein</fullName>
    </submittedName>
</protein>
<evidence type="ECO:0000256" key="1">
    <source>
        <dbReference type="ARBA" id="ARBA00022723"/>
    </source>
</evidence>
<evidence type="ECO:0000259" key="2">
    <source>
        <dbReference type="PROSITE" id="PS50846"/>
    </source>
</evidence>
<gene>
    <name evidence="3" type="ordered locus">Hneap_0926</name>
</gene>
<dbReference type="eggNOG" id="COG2608">
    <property type="taxonomic scope" value="Bacteria"/>
</dbReference>
<evidence type="ECO:0000313" key="4">
    <source>
        <dbReference type="Proteomes" id="UP000009102"/>
    </source>
</evidence>
<reference evidence="3 4" key="1">
    <citation type="submission" date="2009-10" db="EMBL/GenBank/DDBJ databases">
        <title>Complete sequence of Halothiobacillus neapolitanus c2.</title>
        <authorList>
            <consortium name="US DOE Joint Genome Institute"/>
            <person name="Lucas S."/>
            <person name="Copeland A."/>
            <person name="Lapidus A."/>
            <person name="Glavina del Rio T."/>
            <person name="Tice H."/>
            <person name="Bruce D."/>
            <person name="Goodwin L."/>
            <person name="Pitluck S."/>
            <person name="Davenport K."/>
            <person name="Brettin T."/>
            <person name="Detter J.C."/>
            <person name="Han C."/>
            <person name="Tapia R."/>
            <person name="Larimer F."/>
            <person name="Land M."/>
            <person name="Hauser L."/>
            <person name="Kyrpides N."/>
            <person name="Mikhailova N."/>
            <person name="Kerfeld C."/>
            <person name="Cannon G."/>
            <person name="Heinhort S."/>
        </authorList>
    </citation>
    <scope>NUCLEOTIDE SEQUENCE [LARGE SCALE GENOMIC DNA]</scope>
    <source>
        <strain evidence="4">ATCC 23641 / c2</strain>
    </source>
</reference>
<dbReference type="KEGG" id="hna:Hneap_0926"/>
<dbReference type="OrthoDB" id="9814359at2"/>
<dbReference type="Pfam" id="PF00403">
    <property type="entry name" value="HMA"/>
    <property type="match status" value="1"/>
</dbReference>
<dbReference type="Proteomes" id="UP000009102">
    <property type="component" value="Chromosome"/>
</dbReference>
<dbReference type="PROSITE" id="PS50846">
    <property type="entry name" value="HMA_2"/>
    <property type="match status" value="1"/>
</dbReference>
<dbReference type="Gene3D" id="3.30.70.100">
    <property type="match status" value="1"/>
</dbReference>
<accession>D0KZ95</accession>
<dbReference type="GO" id="GO:0046872">
    <property type="term" value="F:metal ion binding"/>
    <property type="evidence" value="ECO:0007669"/>
    <property type="project" value="UniProtKB-KW"/>
</dbReference>
<dbReference type="RefSeq" id="WP_012823804.1">
    <property type="nucleotide sequence ID" value="NC_013422.1"/>
</dbReference>
<dbReference type="STRING" id="555778.Hneap_0926"/>
<keyword evidence="4" id="KW-1185">Reference proteome</keyword>
<feature type="domain" description="HMA" evidence="2">
    <location>
        <begin position="2"/>
        <end position="65"/>
    </location>
</feature>
<dbReference type="HOGENOM" id="CLU_134973_6_0_6"/>
<sequence length="68" mass="7168">MSEIKLNITGMTCEHCVRAVTKALKDVPGVTDVEVNLQPGSAVVHGEMDPTDLISAVISEGYVAVIQS</sequence>
<keyword evidence="1" id="KW-0479">Metal-binding</keyword>
<dbReference type="FunFam" id="3.30.70.100:FF:000001">
    <property type="entry name" value="ATPase copper transporting beta"/>
    <property type="match status" value="1"/>
</dbReference>
<dbReference type="AlphaFoldDB" id="D0KZ95"/>